<evidence type="ECO:0000259" key="3">
    <source>
        <dbReference type="PROSITE" id="PS50158"/>
    </source>
</evidence>
<dbReference type="InterPro" id="IPR001878">
    <property type="entry name" value="Znf_CCHC"/>
</dbReference>
<evidence type="ECO:0000256" key="2">
    <source>
        <dbReference type="SAM" id="MobiDB-lite"/>
    </source>
</evidence>
<feature type="compositionally biased region" description="Polar residues" evidence="2">
    <location>
        <begin position="109"/>
        <end position="131"/>
    </location>
</feature>
<dbReference type="GO" id="GO:0003676">
    <property type="term" value="F:nucleic acid binding"/>
    <property type="evidence" value="ECO:0007669"/>
    <property type="project" value="InterPro"/>
</dbReference>
<feature type="domain" description="CCHC-type" evidence="3">
    <location>
        <begin position="156"/>
        <end position="171"/>
    </location>
</feature>
<name>A0A3S3N9W0_9ACAR</name>
<dbReference type="SUPFAM" id="SSF57756">
    <property type="entry name" value="Retrovirus zinc finger-like domains"/>
    <property type="match status" value="1"/>
</dbReference>
<evidence type="ECO:0000313" key="4">
    <source>
        <dbReference type="EMBL" id="RWR98546.1"/>
    </source>
</evidence>
<feature type="region of interest" description="Disordered" evidence="2">
    <location>
        <begin position="109"/>
        <end position="154"/>
    </location>
</feature>
<dbReference type="SMART" id="SM00343">
    <property type="entry name" value="ZnF_C2HC"/>
    <property type="match status" value="1"/>
</dbReference>
<sequence length="222" mass="26014">MVERFAPKDKFNLRAKFYERRQGLNEPLLSYVESKIRLGQKLDISIDEKEMVTVIQRGLINRFDSLALAEFDTINELMTAVRKTATRHEKVFRRQENVFFVNSKPGQKSFEYQSNDKSAQAGKQKQKIFNKSSPPSQPPSRKRNVRDPNSSKRQSKCFACNQIGHFARDCRASQPRKPNFVDQLNQTKEELREYLDQKLEEIMRRIQATDPPQDLKTETKNE</sequence>
<dbReference type="PROSITE" id="PS50158">
    <property type="entry name" value="ZF_CCHC"/>
    <property type="match status" value="1"/>
</dbReference>
<protein>
    <recommendedName>
        <fullName evidence="3">CCHC-type domain-containing protein</fullName>
    </recommendedName>
</protein>
<dbReference type="OrthoDB" id="427960at2759"/>
<dbReference type="Gene3D" id="4.10.60.10">
    <property type="entry name" value="Zinc finger, CCHC-type"/>
    <property type="match status" value="1"/>
</dbReference>
<organism evidence="4 5">
    <name type="scientific">Dinothrombium tinctorium</name>
    <dbReference type="NCBI Taxonomy" id="1965070"/>
    <lineage>
        <taxon>Eukaryota</taxon>
        <taxon>Metazoa</taxon>
        <taxon>Ecdysozoa</taxon>
        <taxon>Arthropoda</taxon>
        <taxon>Chelicerata</taxon>
        <taxon>Arachnida</taxon>
        <taxon>Acari</taxon>
        <taxon>Acariformes</taxon>
        <taxon>Trombidiformes</taxon>
        <taxon>Prostigmata</taxon>
        <taxon>Anystina</taxon>
        <taxon>Parasitengona</taxon>
        <taxon>Trombidioidea</taxon>
        <taxon>Trombidiidae</taxon>
        <taxon>Dinothrombium</taxon>
    </lineage>
</organism>
<keyword evidence="1" id="KW-0863">Zinc-finger</keyword>
<dbReference type="GO" id="GO:0008270">
    <property type="term" value="F:zinc ion binding"/>
    <property type="evidence" value="ECO:0007669"/>
    <property type="project" value="UniProtKB-KW"/>
</dbReference>
<comment type="caution">
    <text evidence="4">The sequence shown here is derived from an EMBL/GenBank/DDBJ whole genome shotgun (WGS) entry which is preliminary data.</text>
</comment>
<keyword evidence="1" id="KW-0862">Zinc</keyword>
<dbReference type="InterPro" id="IPR036875">
    <property type="entry name" value="Znf_CCHC_sf"/>
</dbReference>
<evidence type="ECO:0000313" key="5">
    <source>
        <dbReference type="Proteomes" id="UP000285301"/>
    </source>
</evidence>
<proteinExistence type="predicted"/>
<gene>
    <name evidence="4" type="ORF">B4U79_17155</name>
</gene>
<keyword evidence="5" id="KW-1185">Reference proteome</keyword>
<dbReference type="EMBL" id="NCKU01020975">
    <property type="protein sequence ID" value="RWR98546.1"/>
    <property type="molecule type" value="Genomic_DNA"/>
</dbReference>
<reference evidence="4 5" key="1">
    <citation type="journal article" date="2018" name="Gigascience">
        <title>Genomes of trombidid mites reveal novel predicted allergens and laterally-transferred genes associated with secondary metabolism.</title>
        <authorList>
            <person name="Dong X."/>
            <person name="Chaisiri K."/>
            <person name="Xia D."/>
            <person name="Armstrong S.D."/>
            <person name="Fang Y."/>
            <person name="Donnelly M.J."/>
            <person name="Kadowaki T."/>
            <person name="McGarry J.W."/>
            <person name="Darby A.C."/>
            <person name="Makepeace B.L."/>
        </authorList>
    </citation>
    <scope>NUCLEOTIDE SEQUENCE [LARGE SCALE GENOMIC DNA]</scope>
    <source>
        <strain evidence="4">UoL-WK</strain>
    </source>
</reference>
<accession>A0A3S3N9W0</accession>
<dbReference type="Pfam" id="PF00098">
    <property type="entry name" value="zf-CCHC"/>
    <property type="match status" value="1"/>
</dbReference>
<keyword evidence="1" id="KW-0479">Metal-binding</keyword>
<dbReference type="Proteomes" id="UP000285301">
    <property type="component" value="Unassembled WGS sequence"/>
</dbReference>
<dbReference type="AlphaFoldDB" id="A0A3S3N9W0"/>
<evidence type="ECO:0000256" key="1">
    <source>
        <dbReference type="PROSITE-ProRule" id="PRU00047"/>
    </source>
</evidence>